<dbReference type="PANTHER" id="PTHR43394">
    <property type="entry name" value="ATP-DEPENDENT PERMEASE MDL1, MITOCHONDRIAL"/>
    <property type="match status" value="1"/>
</dbReference>
<evidence type="ECO:0000256" key="4">
    <source>
        <dbReference type="ARBA" id="ARBA00022840"/>
    </source>
</evidence>
<gene>
    <name evidence="10" type="ORF">MM236_19560</name>
</gene>
<evidence type="ECO:0000256" key="2">
    <source>
        <dbReference type="ARBA" id="ARBA00022692"/>
    </source>
</evidence>
<evidence type="ECO:0000256" key="6">
    <source>
        <dbReference type="ARBA" id="ARBA00023136"/>
    </source>
</evidence>
<dbReference type="InterPro" id="IPR036640">
    <property type="entry name" value="ABC1_TM_sf"/>
</dbReference>
<keyword evidence="4 10" id="KW-0067">ATP-binding</keyword>
<comment type="caution">
    <text evidence="10">The sequence shown here is derived from an EMBL/GenBank/DDBJ whole genome shotgun (WGS) entry which is preliminary data.</text>
</comment>
<dbReference type="InterPro" id="IPR011527">
    <property type="entry name" value="ABC1_TM_dom"/>
</dbReference>
<dbReference type="CDD" id="cd18552">
    <property type="entry name" value="ABC_6TM_MsbA_like"/>
    <property type="match status" value="1"/>
</dbReference>
<dbReference type="RefSeq" id="WP_241276690.1">
    <property type="nucleotide sequence ID" value="NZ_JAKZGS010000035.1"/>
</dbReference>
<dbReference type="InterPro" id="IPR003439">
    <property type="entry name" value="ABC_transporter-like_ATP-bd"/>
</dbReference>
<evidence type="ECO:0000259" key="9">
    <source>
        <dbReference type="PROSITE" id="PS50929"/>
    </source>
</evidence>
<reference evidence="10" key="1">
    <citation type="submission" date="2022-03" db="EMBL/GenBank/DDBJ databases">
        <title>De novo assembled genomes of Belliella spp. (Cyclobacteriaceae) strains.</title>
        <authorList>
            <person name="Szabo A."/>
            <person name="Korponai K."/>
            <person name="Felfoldi T."/>
        </authorList>
    </citation>
    <scope>NUCLEOTIDE SEQUENCE</scope>
    <source>
        <strain evidence="10">DSM 107340</strain>
    </source>
</reference>
<protein>
    <submittedName>
        <fullName evidence="10">ABC transporter ATP-binding protein/permease</fullName>
    </submittedName>
</protein>
<dbReference type="SUPFAM" id="SSF90123">
    <property type="entry name" value="ABC transporter transmembrane region"/>
    <property type="match status" value="1"/>
</dbReference>
<feature type="transmembrane region" description="Helical" evidence="7">
    <location>
        <begin position="174"/>
        <end position="203"/>
    </location>
</feature>
<evidence type="ECO:0000259" key="8">
    <source>
        <dbReference type="PROSITE" id="PS50893"/>
    </source>
</evidence>
<evidence type="ECO:0000256" key="7">
    <source>
        <dbReference type="SAM" id="Phobius"/>
    </source>
</evidence>
<dbReference type="Proteomes" id="UP001165488">
    <property type="component" value="Unassembled WGS sequence"/>
</dbReference>
<dbReference type="PANTHER" id="PTHR43394:SF1">
    <property type="entry name" value="ATP-BINDING CASSETTE SUB-FAMILY B MEMBER 10, MITOCHONDRIAL"/>
    <property type="match status" value="1"/>
</dbReference>
<evidence type="ECO:0000256" key="5">
    <source>
        <dbReference type="ARBA" id="ARBA00022989"/>
    </source>
</evidence>
<dbReference type="InterPro" id="IPR027417">
    <property type="entry name" value="P-loop_NTPase"/>
</dbReference>
<feature type="transmembrane region" description="Helical" evidence="7">
    <location>
        <begin position="21"/>
        <end position="43"/>
    </location>
</feature>
<keyword evidence="2 7" id="KW-0812">Transmembrane</keyword>
<keyword evidence="3" id="KW-0547">Nucleotide-binding</keyword>
<sequence length="606" mass="68109">MHTYFRLLSYARPISKYAFPYLLLIILATIFNTLNIALLAPLLSTLFEEQQNLTAIKPDSWLDIMGWFDYLTLSANINFGAQKALKWTCLAILSSVLLSNIFKYFSQRIMENLRIQTLLNLRKTLFDHVMNMDMLYFNDQRKGNIIAKIASDVQVVQFSVTNTLQVLFKEPFQLIAYLFVLFAISFKLTLFSILVLPLSAWVISKIVRKLKAQAKEAQERFGMMISYLDEALSGIRIIKGFNATSRIKDRFHQENIQYSELGRKMAYRQQLGSPVSEFLGVLMVTILVLYGGNLVIQGQGDLSAAAFITYIAIFSQIMRPAKALTESFSMINTGLAAGERVLELIDEKPKHEELQGNIAVKELKDKIRFNQVSFAYQKELVLNNVSFDIERGKTVALVGPSGAGKSTLMDLIPKFIHPLSGEISFDGISFSNVSSESLRSIIGIVNQDSILFNDSIKNNIAFANPNASENQIMEAAKIANAHDFIMETENGYDTNIGDRGVKLSGGQKQRICIARAVLMNPPVLLLDEATSSLDAESEYLVQDALNKLMENRTSLIIAHRLSTIQKADLILVLDQGKVAEQGTHFELLFKEGIYSRLIDKQQFKKA</sequence>
<keyword evidence="6 7" id="KW-0472">Membrane</keyword>
<dbReference type="Pfam" id="PF00664">
    <property type="entry name" value="ABC_membrane"/>
    <property type="match status" value="1"/>
</dbReference>
<dbReference type="SMART" id="SM00382">
    <property type="entry name" value="AAA"/>
    <property type="match status" value="1"/>
</dbReference>
<evidence type="ECO:0000256" key="3">
    <source>
        <dbReference type="ARBA" id="ARBA00022741"/>
    </source>
</evidence>
<evidence type="ECO:0000256" key="1">
    <source>
        <dbReference type="ARBA" id="ARBA00004651"/>
    </source>
</evidence>
<dbReference type="Pfam" id="PF00005">
    <property type="entry name" value="ABC_tran"/>
    <property type="match status" value="1"/>
</dbReference>
<dbReference type="SUPFAM" id="SSF52540">
    <property type="entry name" value="P-loop containing nucleoside triphosphate hydrolases"/>
    <property type="match status" value="1"/>
</dbReference>
<feature type="transmembrane region" description="Helical" evidence="7">
    <location>
        <begin position="278"/>
        <end position="296"/>
    </location>
</feature>
<dbReference type="InterPro" id="IPR017871">
    <property type="entry name" value="ABC_transporter-like_CS"/>
</dbReference>
<dbReference type="PROSITE" id="PS00211">
    <property type="entry name" value="ABC_TRANSPORTER_1"/>
    <property type="match status" value="1"/>
</dbReference>
<dbReference type="PROSITE" id="PS50893">
    <property type="entry name" value="ABC_TRANSPORTER_2"/>
    <property type="match status" value="1"/>
</dbReference>
<evidence type="ECO:0000313" key="10">
    <source>
        <dbReference type="EMBL" id="MCH7400200.1"/>
    </source>
</evidence>
<evidence type="ECO:0000313" key="11">
    <source>
        <dbReference type="Proteomes" id="UP001165488"/>
    </source>
</evidence>
<feature type="transmembrane region" description="Helical" evidence="7">
    <location>
        <begin position="302"/>
        <end position="321"/>
    </location>
</feature>
<organism evidence="10 11">
    <name type="scientific">Belliella calami</name>
    <dbReference type="NCBI Taxonomy" id="2923436"/>
    <lineage>
        <taxon>Bacteria</taxon>
        <taxon>Pseudomonadati</taxon>
        <taxon>Bacteroidota</taxon>
        <taxon>Cytophagia</taxon>
        <taxon>Cytophagales</taxon>
        <taxon>Cyclobacteriaceae</taxon>
        <taxon>Belliella</taxon>
    </lineage>
</organism>
<keyword evidence="5 7" id="KW-1133">Transmembrane helix</keyword>
<comment type="subcellular location">
    <subcellularLocation>
        <location evidence="1">Cell membrane</location>
        <topology evidence="1">Multi-pass membrane protein</topology>
    </subcellularLocation>
</comment>
<dbReference type="InterPro" id="IPR039421">
    <property type="entry name" value="Type_1_exporter"/>
</dbReference>
<dbReference type="Gene3D" id="1.20.1560.10">
    <property type="entry name" value="ABC transporter type 1, transmembrane domain"/>
    <property type="match status" value="1"/>
</dbReference>
<proteinExistence type="predicted"/>
<keyword evidence="11" id="KW-1185">Reference proteome</keyword>
<name>A0ABS9UUV3_9BACT</name>
<feature type="transmembrane region" description="Helical" evidence="7">
    <location>
        <begin position="84"/>
        <end position="105"/>
    </location>
</feature>
<feature type="domain" description="ABC transmembrane type-1" evidence="9">
    <location>
        <begin position="22"/>
        <end position="333"/>
    </location>
</feature>
<dbReference type="Gene3D" id="3.40.50.300">
    <property type="entry name" value="P-loop containing nucleotide triphosphate hydrolases"/>
    <property type="match status" value="1"/>
</dbReference>
<dbReference type="PROSITE" id="PS50929">
    <property type="entry name" value="ABC_TM1F"/>
    <property type="match status" value="1"/>
</dbReference>
<dbReference type="InterPro" id="IPR003593">
    <property type="entry name" value="AAA+_ATPase"/>
</dbReference>
<feature type="domain" description="ABC transporter" evidence="8">
    <location>
        <begin position="367"/>
        <end position="600"/>
    </location>
</feature>
<dbReference type="EMBL" id="JAKZGS010000035">
    <property type="protein sequence ID" value="MCH7400200.1"/>
    <property type="molecule type" value="Genomic_DNA"/>
</dbReference>
<dbReference type="GO" id="GO:0005524">
    <property type="term" value="F:ATP binding"/>
    <property type="evidence" value="ECO:0007669"/>
    <property type="project" value="UniProtKB-KW"/>
</dbReference>
<accession>A0ABS9UUV3</accession>